<dbReference type="SUPFAM" id="SSF56235">
    <property type="entry name" value="N-terminal nucleophile aminohydrolases (Ntn hydrolases)"/>
    <property type="match status" value="1"/>
</dbReference>
<gene>
    <name evidence="3" type="ORF">SLOPH_24</name>
</gene>
<dbReference type="AlphaFoldDB" id="S7W9R9"/>
<dbReference type="VEuPathDB" id="MicrosporidiaDB:SLOPH_24"/>
<dbReference type="Gene3D" id="3.60.20.10">
    <property type="entry name" value="Glutamine Phosphoribosylpyrophosphate, subunit 1, domain 1"/>
    <property type="match status" value="1"/>
</dbReference>
<organism evidence="3 4">
    <name type="scientific">Spraguea lophii (strain 42_110)</name>
    <name type="common">Microsporidian parasite</name>
    <dbReference type="NCBI Taxonomy" id="1358809"/>
    <lineage>
        <taxon>Eukaryota</taxon>
        <taxon>Fungi</taxon>
        <taxon>Fungi incertae sedis</taxon>
        <taxon>Microsporidia</taxon>
        <taxon>Spragueidae</taxon>
        <taxon>Spraguea</taxon>
    </lineage>
</organism>
<keyword evidence="4" id="KW-1185">Reference proteome</keyword>
<dbReference type="OrthoDB" id="431557at2759"/>
<sequence length="216" mass="24546">MVYDRSLALFSPDGRLIQVEYAQKSCEQGSSVIYNINTNIIRVCMESRNQNLLLIEDKNKRLACLDPDLNFYASYSGISSDSDHIIRLGRIIIRNYKLQCGEDILLDQLAEMLSDSIQKNTISRGNRPFGAKIVLFGFQEGVARIYVLEPDGNYIEYERGAIGQKSDDVLEAIEKKDNGVYVCLEVMKEVVQNDSNRIIMAEIGQHGVRWLDVEEI</sequence>
<protein>
    <submittedName>
        <fullName evidence="3">26S proteosome subunit alpha-4</fullName>
    </submittedName>
</protein>
<dbReference type="InterPro" id="IPR001353">
    <property type="entry name" value="Proteasome_sua/b"/>
</dbReference>
<proteinExistence type="predicted"/>
<dbReference type="InterPro" id="IPR029055">
    <property type="entry name" value="Ntn_hydrolases_N"/>
</dbReference>
<dbReference type="InterPro" id="IPR050115">
    <property type="entry name" value="Proteasome_alpha"/>
</dbReference>
<dbReference type="InParanoid" id="S7W9R9"/>
<evidence type="ECO:0000259" key="2">
    <source>
        <dbReference type="SMART" id="SM00948"/>
    </source>
</evidence>
<name>S7W9R9_SPRLO</name>
<dbReference type="GO" id="GO:0019773">
    <property type="term" value="C:proteasome core complex, alpha-subunit complex"/>
    <property type="evidence" value="ECO:0007669"/>
    <property type="project" value="InterPro"/>
</dbReference>
<dbReference type="PANTHER" id="PTHR11599">
    <property type="entry name" value="PROTEASOME SUBUNIT ALPHA/BETA"/>
    <property type="match status" value="1"/>
</dbReference>
<dbReference type="EMBL" id="ATCN01000164">
    <property type="protein sequence ID" value="EPR79665.1"/>
    <property type="molecule type" value="Genomic_DNA"/>
</dbReference>
<evidence type="ECO:0000313" key="4">
    <source>
        <dbReference type="Proteomes" id="UP000014978"/>
    </source>
</evidence>
<dbReference type="Pfam" id="PF00227">
    <property type="entry name" value="Proteasome"/>
    <property type="match status" value="1"/>
</dbReference>
<evidence type="ECO:0000313" key="3">
    <source>
        <dbReference type="EMBL" id="EPR79665.1"/>
    </source>
</evidence>
<dbReference type="STRING" id="1358809.S7W9R9"/>
<comment type="caution">
    <text evidence="3">The sequence shown here is derived from an EMBL/GenBank/DDBJ whole genome shotgun (WGS) entry which is preliminary data.</text>
</comment>
<dbReference type="Proteomes" id="UP000014978">
    <property type="component" value="Unassembled WGS sequence"/>
</dbReference>
<dbReference type="GO" id="GO:0006511">
    <property type="term" value="P:ubiquitin-dependent protein catabolic process"/>
    <property type="evidence" value="ECO:0007669"/>
    <property type="project" value="InterPro"/>
</dbReference>
<dbReference type="OMA" id="HQQPLHM"/>
<dbReference type="InterPro" id="IPR000426">
    <property type="entry name" value="Proteasome_asu_N"/>
</dbReference>
<reference evidence="4" key="1">
    <citation type="journal article" date="2013" name="PLoS Genet.">
        <title>The genome of Spraguea lophii and the basis of host-microsporidian interactions.</title>
        <authorList>
            <person name="Campbell S.E."/>
            <person name="Williams T.A."/>
            <person name="Yousuf A."/>
            <person name="Soanes D.M."/>
            <person name="Paszkiewicz K.H."/>
            <person name="Williams B.A.P."/>
        </authorList>
    </citation>
    <scope>NUCLEOTIDE SEQUENCE [LARGE SCALE GENOMIC DNA]</scope>
    <source>
        <strain evidence="4">42_110</strain>
    </source>
</reference>
<dbReference type="HOGENOM" id="CLU_035750_9_1_1"/>
<evidence type="ECO:0000256" key="1">
    <source>
        <dbReference type="ARBA" id="ARBA00022942"/>
    </source>
</evidence>
<keyword evidence="1" id="KW-0647">Proteasome</keyword>
<feature type="domain" description="Proteasome alpha-type subunits" evidence="2">
    <location>
        <begin position="3"/>
        <end position="25"/>
    </location>
</feature>
<accession>S7W9R9</accession>
<dbReference type="Pfam" id="PF10584">
    <property type="entry name" value="Proteasome_A_N"/>
    <property type="match status" value="1"/>
</dbReference>
<dbReference type="SMART" id="SM00948">
    <property type="entry name" value="Proteasome_A_N"/>
    <property type="match status" value="1"/>
</dbReference>